<proteinExistence type="predicted"/>
<dbReference type="EMBL" id="BAABHQ010000011">
    <property type="protein sequence ID" value="GAA4883111.1"/>
    <property type="molecule type" value="Genomic_DNA"/>
</dbReference>
<evidence type="ECO:0000313" key="2">
    <source>
        <dbReference type="Proteomes" id="UP001500457"/>
    </source>
</evidence>
<gene>
    <name evidence="1" type="ORF">GCM10023203_38610</name>
</gene>
<dbReference type="Proteomes" id="UP001500457">
    <property type="component" value="Unassembled WGS sequence"/>
</dbReference>
<name>A0ABP9EMW9_9PSEU</name>
<organism evidence="1 2">
    <name type="scientific">Actinomycetospora straminea</name>
    <dbReference type="NCBI Taxonomy" id="663607"/>
    <lineage>
        <taxon>Bacteria</taxon>
        <taxon>Bacillati</taxon>
        <taxon>Actinomycetota</taxon>
        <taxon>Actinomycetes</taxon>
        <taxon>Pseudonocardiales</taxon>
        <taxon>Pseudonocardiaceae</taxon>
        <taxon>Actinomycetospora</taxon>
    </lineage>
</organism>
<sequence>MSALDELREDVAATVRDVMRRRAPETLQALEATDDPSMSLRQEVEDVLAREFSSKDGLGPDWEPTPYGKQVDEAIGAFVMRFPIERR</sequence>
<evidence type="ECO:0000313" key="1">
    <source>
        <dbReference type="EMBL" id="GAA4883111.1"/>
    </source>
</evidence>
<comment type="caution">
    <text evidence="1">The sequence shown here is derived from an EMBL/GenBank/DDBJ whole genome shotgun (WGS) entry which is preliminary data.</text>
</comment>
<protein>
    <submittedName>
        <fullName evidence="1">Uncharacterized protein</fullName>
    </submittedName>
</protein>
<reference evidence="2" key="1">
    <citation type="journal article" date="2019" name="Int. J. Syst. Evol. Microbiol.">
        <title>The Global Catalogue of Microorganisms (GCM) 10K type strain sequencing project: providing services to taxonomists for standard genome sequencing and annotation.</title>
        <authorList>
            <consortium name="The Broad Institute Genomics Platform"/>
            <consortium name="The Broad Institute Genome Sequencing Center for Infectious Disease"/>
            <person name="Wu L."/>
            <person name="Ma J."/>
        </authorList>
    </citation>
    <scope>NUCLEOTIDE SEQUENCE [LARGE SCALE GENOMIC DNA]</scope>
    <source>
        <strain evidence="2">JCM 17983</strain>
    </source>
</reference>
<keyword evidence="2" id="KW-1185">Reference proteome</keyword>
<dbReference type="RefSeq" id="WP_274232026.1">
    <property type="nucleotide sequence ID" value="NZ_BAABHQ010000011.1"/>
</dbReference>
<accession>A0ABP9EMW9</accession>